<reference evidence="10" key="2">
    <citation type="journal article" date="2023" name="Science">
        <title>Genomic signatures of disease resistance in endangered staghorn corals.</title>
        <authorList>
            <person name="Vollmer S.V."/>
            <person name="Selwyn J.D."/>
            <person name="Despard B.A."/>
            <person name="Roesel C.L."/>
        </authorList>
    </citation>
    <scope>NUCLEOTIDE SEQUENCE</scope>
    <source>
        <strain evidence="10">K2</strain>
    </source>
</reference>
<dbReference type="InterPro" id="IPR011042">
    <property type="entry name" value="6-blade_b-propeller_TolB-like"/>
</dbReference>
<gene>
    <name evidence="10" type="ORF">P5673_016029</name>
</gene>
<dbReference type="SMART" id="SM00557">
    <property type="entry name" value="IG_FLMN"/>
    <property type="match status" value="1"/>
</dbReference>
<feature type="repeat" description="NHL" evidence="7">
    <location>
        <begin position="775"/>
        <end position="806"/>
    </location>
</feature>
<dbReference type="Pfam" id="PF01436">
    <property type="entry name" value="NHL"/>
    <property type="match status" value="1"/>
</dbReference>
<dbReference type="PROSITE" id="PS51125">
    <property type="entry name" value="NHL"/>
    <property type="match status" value="1"/>
</dbReference>
<dbReference type="Proteomes" id="UP001249851">
    <property type="component" value="Unassembled WGS sequence"/>
</dbReference>
<dbReference type="InterPro" id="IPR001298">
    <property type="entry name" value="Filamin/ABP280_rpt"/>
</dbReference>
<dbReference type="CDD" id="cd05819">
    <property type="entry name" value="NHL"/>
    <property type="match status" value="1"/>
</dbReference>
<dbReference type="GO" id="GO:0000209">
    <property type="term" value="P:protein polyubiquitination"/>
    <property type="evidence" value="ECO:0007669"/>
    <property type="project" value="TreeGrafter"/>
</dbReference>
<evidence type="ECO:0000256" key="3">
    <source>
        <dbReference type="ARBA" id="ARBA00022771"/>
    </source>
</evidence>
<name>A0AAD9V4G3_ACRCE</name>
<dbReference type="InterPro" id="IPR001258">
    <property type="entry name" value="NHL_repeat"/>
</dbReference>
<dbReference type="PANTHER" id="PTHR24104">
    <property type="entry name" value="E3 UBIQUITIN-PROTEIN LIGASE NHLRC1-RELATED"/>
    <property type="match status" value="1"/>
</dbReference>
<dbReference type="Gene3D" id="2.120.10.30">
    <property type="entry name" value="TolB, C-terminal domain"/>
    <property type="match status" value="2"/>
</dbReference>
<dbReference type="Pfam" id="PF00630">
    <property type="entry name" value="Filamin"/>
    <property type="match status" value="1"/>
</dbReference>
<dbReference type="InterPro" id="IPR014756">
    <property type="entry name" value="Ig_E-set"/>
</dbReference>
<evidence type="ECO:0000256" key="7">
    <source>
        <dbReference type="PROSITE-ProRule" id="PRU00504"/>
    </source>
</evidence>
<feature type="repeat" description="Filamin" evidence="6">
    <location>
        <begin position="463"/>
        <end position="564"/>
    </location>
</feature>
<dbReference type="InterPro" id="IPR050952">
    <property type="entry name" value="TRIM-NHL_E3_ligases"/>
</dbReference>
<dbReference type="Pfam" id="PF18738">
    <property type="entry name" value="HEPN_DZIP3"/>
    <property type="match status" value="1"/>
</dbReference>
<keyword evidence="4" id="KW-0862">Zinc</keyword>
<organism evidence="10 11">
    <name type="scientific">Acropora cervicornis</name>
    <name type="common">Staghorn coral</name>
    <dbReference type="NCBI Taxonomy" id="6130"/>
    <lineage>
        <taxon>Eukaryota</taxon>
        <taxon>Metazoa</taxon>
        <taxon>Cnidaria</taxon>
        <taxon>Anthozoa</taxon>
        <taxon>Hexacorallia</taxon>
        <taxon>Scleractinia</taxon>
        <taxon>Astrocoeniina</taxon>
        <taxon>Acroporidae</taxon>
        <taxon>Acropora</taxon>
    </lineage>
</organism>
<dbReference type="GO" id="GO:0008270">
    <property type="term" value="F:zinc ion binding"/>
    <property type="evidence" value="ECO:0007669"/>
    <property type="project" value="UniProtKB-KW"/>
</dbReference>
<keyword evidence="3 5" id="KW-0863">Zinc-finger</keyword>
<evidence type="ECO:0000256" key="1">
    <source>
        <dbReference type="ARBA" id="ARBA00022723"/>
    </source>
</evidence>
<dbReference type="SUPFAM" id="SSF101898">
    <property type="entry name" value="NHL repeat"/>
    <property type="match status" value="1"/>
</dbReference>
<dbReference type="GO" id="GO:0000932">
    <property type="term" value="C:P-body"/>
    <property type="evidence" value="ECO:0007669"/>
    <property type="project" value="UniProtKB-SubCell"/>
</dbReference>
<dbReference type="PANTHER" id="PTHR24104:SF25">
    <property type="entry name" value="PROTEIN LIN-41"/>
    <property type="match status" value="1"/>
</dbReference>
<dbReference type="InterPro" id="IPR017868">
    <property type="entry name" value="Filamin/ABP280_repeat-like"/>
</dbReference>
<evidence type="ECO:0000256" key="8">
    <source>
        <dbReference type="SAM" id="Coils"/>
    </source>
</evidence>
<dbReference type="EMBL" id="JARQWQ010000034">
    <property type="protein sequence ID" value="KAK2560914.1"/>
    <property type="molecule type" value="Genomic_DNA"/>
</dbReference>
<protein>
    <submittedName>
        <fullName evidence="10">E3 ubiquitin-protein ligase TRIM71</fullName>
    </submittedName>
</protein>
<dbReference type="GO" id="GO:0043161">
    <property type="term" value="P:proteasome-mediated ubiquitin-dependent protein catabolic process"/>
    <property type="evidence" value="ECO:0007669"/>
    <property type="project" value="TreeGrafter"/>
</dbReference>
<dbReference type="InterPro" id="IPR041249">
    <property type="entry name" value="HEPN_DZIP3"/>
</dbReference>
<dbReference type="Gene3D" id="3.30.160.60">
    <property type="entry name" value="Classic Zinc Finger"/>
    <property type="match status" value="1"/>
</dbReference>
<evidence type="ECO:0000256" key="4">
    <source>
        <dbReference type="ARBA" id="ARBA00022833"/>
    </source>
</evidence>
<dbReference type="GO" id="GO:0003723">
    <property type="term" value="F:RNA binding"/>
    <property type="evidence" value="ECO:0007669"/>
    <property type="project" value="UniProtKB-KW"/>
</dbReference>
<keyword evidence="2" id="KW-0677">Repeat</keyword>
<evidence type="ECO:0000256" key="2">
    <source>
        <dbReference type="ARBA" id="ARBA00022737"/>
    </source>
</evidence>
<dbReference type="Gene3D" id="2.60.40.10">
    <property type="entry name" value="Immunoglobulins"/>
    <property type="match status" value="1"/>
</dbReference>
<dbReference type="AlphaFoldDB" id="A0AAD9V4G3"/>
<feature type="domain" description="B box-type" evidence="9">
    <location>
        <begin position="253"/>
        <end position="297"/>
    </location>
</feature>
<evidence type="ECO:0000259" key="9">
    <source>
        <dbReference type="PROSITE" id="PS50119"/>
    </source>
</evidence>
<comment type="caution">
    <text evidence="10">The sequence shown here is derived from an EMBL/GenBank/DDBJ whole genome shotgun (WGS) entry which is preliminary data.</text>
</comment>
<accession>A0AAD9V4G3</accession>
<evidence type="ECO:0000256" key="6">
    <source>
        <dbReference type="PROSITE-ProRule" id="PRU00087"/>
    </source>
</evidence>
<feature type="coiled-coil region" evidence="8">
    <location>
        <begin position="374"/>
        <end position="428"/>
    </location>
</feature>
<dbReference type="InterPro" id="IPR013783">
    <property type="entry name" value="Ig-like_fold"/>
</dbReference>
<evidence type="ECO:0000256" key="5">
    <source>
        <dbReference type="PROSITE-ProRule" id="PRU00024"/>
    </source>
</evidence>
<dbReference type="SUPFAM" id="SSF81296">
    <property type="entry name" value="E set domains"/>
    <property type="match status" value="1"/>
</dbReference>
<dbReference type="PROSITE" id="PS50194">
    <property type="entry name" value="FILAMIN_REPEAT"/>
    <property type="match status" value="1"/>
</dbReference>
<sequence length="851" mass="97288">MAHAVPTVTSTNETTNFARLCRLLVDVATQALRDTFDSIHSSNDLHKVLSANCSTLKDLKSKRIINPIQWGKLFPPIPTTVSSRDFDTTLLVVLLRNICGLAPPTSGWDNLPVAEDRSLEADIARLKYFRNEVFAHAETASVDDVTFNTYWRDIRETVVRLGGNTYQAAVDRLKDECMDPRVQEHYRTLLMEWKRDDDNLKEQIDEIMKKLKALENPKERPGRKFIHLAQGCSIVQCDNTTVDRSEGASAKKDRPIMCKEKYHYNERVQCVECEVPICHKCAQTRHNQHLKEDIQQVAEEIKSQRREILAKAEEQISIIEANIKEQNRLMQISEQEVVDAKNMVATSVECFVQRLREHEVKTREKLNSINKTQQREHQKRLEELQSSASRLKSAIDKDKDLLQQRGGIEILEIENKDFNVQEEELNDVRMEIYKARHVDYVWNYRTSKDAKTSRHILEDQIIVTRTDVSQTTVEGRGLGEIELEATAEFIITTRDSEGRKVYDKDDRVDVVITCIKPENSKDIVEDCKDGTYIVRYSPISAGSLRVAIEVNGRPLTASPWLVQVTPHRYKDVDRFCGKGLSAFVFPWSVAVNERTGQMAIAGYSSKRIQLFDKEWKYEKTIGGDCEFQRQRGLPNALDIGHPISVAFLRNDDIVFSRERIAHKEQMSVFTAQGEFINRFSDHLVRPLSVFVKTEDDGQVIVSDVGDKKIKVLSPDGKDLLQSFSPPDCQETAEFIVYHNRLFFASYQREHCVKVFNNEGTYLYDIGRAGVPVGQELRNPVGVAVDKFNQVIICDNGNYRVQAFTVEGHFLYSITDEMHMIESPWFAAVIGDGDKLLVTDVAVGAHCIYVFK</sequence>
<keyword evidence="1" id="KW-0479">Metal-binding</keyword>
<keyword evidence="11" id="KW-1185">Reference proteome</keyword>
<dbReference type="GO" id="GO:0061630">
    <property type="term" value="F:ubiquitin protein ligase activity"/>
    <property type="evidence" value="ECO:0007669"/>
    <property type="project" value="TreeGrafter"/>
</dbReference>
<evidence type="ECO:0000313" key="11">
    <source>
        <dbReference type="Proteomes" id="UP001249851"/>
    </source>
</evidence>
<evidence type="ECO:0000313" key="10">
    <source>
        <dbReference type="EMBL" id="KAK2560914.1"/>
    </source>
</evidence>
<keyword evidence="8" id="KW-0175">Coiled coil</keyword>
<reference evidence="10" key="1">
    <citation type="journal article" date="2023" name="G3 (Bethesda)">
        <title>Whole genome assembly and annotation of the endangered Caribbean coral Acropora cervicornis.</title>
        <authorList>
            <person name="Selwyn J.D."/>
            <person name="Vollmer S.V."/>
        </authorList>
    </citation>
    <scope>NUCLEOTIDE SEQUENCE</scope>
    <source>
        <strain evidence="10">K2</strain>
    </source>
</reference>
<feature type="coiled-coil region" evidence="8">
    <location>
        <begin position="287"/>
        <end position="343"/>
    </location>
</feature>
<dbReference type="PROSITE" id="PS50119">
    <property type="entry name" value="ZF_BBOX"/>
    <property type="match status" value="1"/>
</dbReference>
<dbReference type="SUPFAM" id="SSF57845">
    <property type="entry name" value="B-box zinc-binding domain"/>
    <property type="match status" value="1"/>
</dbReference>
<dbReference type="InterPro" id="IPR000315">
    <property type="entry name" value="Znf_B-box"/>
</dbReference>
<proteinExistence type="predicted"/>